<dbReference type="RefSeq" id="WP_169672467.1">
    <property type="nucleotide sequence ID" value="NZ_JABBHF010000004.1"/>
</dbReference>
<dbReference type="EMBL" id="JABBHF010000004">
    <property type="protein sequence ID" value="NMH87712.1"/>
    <property type="molecule type" value="Genomic_DNA"/>
</dbReference>
<organism evidence="1 2">
    <name type="scientific">Flavivirga algicola</name>
    <dbReference type="NCBI Taxonomy" id="2729136"/>
    <lineage>
        <taxon>Bacteria</taxon>
        <taxon>Pseudomonadati</taxon>
        <taxon>Bacteroidota</taxon>
        <taxon>Flavobacteriia</taxon>
        <taxon>Flavobacteriales</taxon>
        <taxon>Flavobacteriaceae</taxon>
        <taxon>Flavivirga</taxon>
    </lineage>
</organism>
<reference evidence="1 2" key="1">
    <citation type="submission" date="2020-04" db="EMBL/GenBank/DDBJ databases">
        <title>A Flavivirga sp. nov.</title>
        <authorList>
            <person name="Sun X."/>
        </authorList>
    </citation>
    <scope>NUCLEOTIDE SEQUENCE [LARGE SCALE GENOMIC DNA]</scope>
    <source>
        <strain evidence="1 2">Y03</strain>
    </source>
</reference>
<comment type="caution">
    <text evidence="1">The sequence shown here is derived from an EMBL/GenBank/DDBJ whole genome shotgun (WGS) entry which is preliminary data.</text>
</comment>
<keyword evidence="2" id="KW-1185">Reference proteome</keyword>
<dbReference type="Proteomes" id="UP000746690">
    <property type="component" value="Unassembled WGS sequence"/>
</dbReference>
<sequence length="92" mass="10985">MDNLDIKILNRLFKELWLQSNDCKEPIENMWFLISEISKSTEKSRNEVRKYLEFLIKNNILKIVSDNPMLYSFTEIGKEIKTESDIEKINIT</sequence>
<gene>
    <name evidence="1" type="ORF">HHX25_09365</name>
</gene>
<accession>A0ABX1RZ91</accession>
<protein>
    <submittedName>
        <fullName evidence="1">Uncharacterized protein</fullName>
    </submittedName>
</protein>
<evidence type="ECO:0000313" key="1">
    <source>
        <dbReference type="EMBL" id="NMH87712.1"/>
    </source>
</evidence>
<name>A0ABX1RZ91_9FLAO</name>
<proteinExistence type="predicted"/>
<evidence type="ECO:0000313" key="2">
    <source>
        <dbReference type="Proteomes" id="UP000746690"/>
    </source>
</evidence>